<gene>
    <name evidence="1" type="ORF">DPMN_150448</name>
</gene>
<keyword evidence="2" id="KW-1185">Reference proteome</keyword>
<dbReference type="EMBL" id="JAIWYP010000007">
    <property type="protein sequence ID" value="KAH3796871.1"/>
    <property type="molecule type" value="Genomic_DNA"/>
</dbReference>
<dbReference type="AlphaFoldDB" id="A0A9D4FHQ9"/>
<sequence>MDFMELLDNPIDTESSWYRENANSCKTLFWEQQLKYNQLKDKPQMRWNPMVLIESGAV</sequence>
<reference evidence="1" key="2">
    <citation type="submission" date="2020-11" db="EMBL/GenBank/DDBJ databases">
        <authorList>
            <person name="McCartney M.A."/>
            <person name="Auch B."/>
            <person name="Kono T."/>
            <person name="Mallez S."/>
            <person name="Becker A."/>
            <person name="Gohl D.M."/>
            <person name="Silverstein K.A.T."/>
            <person name="Koren S."/>
            <person name="Bechman K.B."/>
            <person name="Herman A."/>
            <person name="Abrahante J.E."/>
            <person name="Garbe J."/>
        </authorList>
    </citation>
    <scope>NUCLEOTIDE SEQUENCE</scope>
    <source>
        <strain evidence="1">Duluth1</strain>
        <tissue evidence="1">Whole animal</tissue>
    </source>
</reference>
<comment type="caution">
    <text evidence="1">The sequence shown here is derived from an EMBL/GenBank/DDBJ whole genome shotgun (WGS) entry which is preliminary data.</text>
</comment>
<evidence type="ECO:0000313" key="1">
    <source>
        <dbReference type="EMBL" id="KAH3796871.1"/>
    </source>
</evidence>
<accession>A0A9D4FHQ9</accession>
<protein>
    <submittedName>
        <fullName evidence="1">Uncharacterized protein</fullName>
    </submittedName>
</protein>
<proteinExistence type="predicted"/>
<evidence type="ECO:0000313" key="2">
    <source>
        <dbReference type="Proteomes" id="UP000828390"/>
    </source>
</evidence>
<organism evidence="1 2">
    <name type="scientific">Dreissena polymorpha</name>
    <name type="common">Zebra mussel</name>
    <name type="synonym">Mytilus polymorpha</name>
    <dbReference type="NCBI Taxonomy" id="45954"/>
    <lineage>
        <taxon>Eukaryota</taxon>
        <taxon>Metazoa</taxon>
        <taxon>Spiralia</taxon>
        <taxon>Lophotrochozoa</taxon>
        <taxon>Mollusca</taxon>
        <taxon>Bivalvia</taxon>
        <taxon>Autobranchia</taxon>
        <taxon>Heteroconchia</taxon>
        <taxon>Euheterodonta</taxon>
        <taxon>Imparidentia</taxon>
        <taxon>Neoheterodontei</taxon>
        <taxon>Myida</taxon>
        <taxon>Dreissenoidea</taxon>
        <taxon>Dreissenidae</taxon>
        <taxon>Dreissena</taxon>
    </lineage>
</organism>
<dbReference type="Proteomes" id="UP000828390">
    <property type="component" value="Unassembled WGS sequence"/>
</dbReference>
<name>A0A9D4FHQ9_DREPO</name>
<reference evidence="1" key="1">
    <citation type="journal article" date="2019" name="bioRxiv">
        <title>The Genome of the Zebra Mussel, Dreissena polymorpha: A Resource for Invasive Species Research.</title>
        <authorList>
            <person name="McCartney M.A."/>
            <person name="Auch B."/>
            <person name="Kono T."/>
            <person name="Mallez S."/>
            <person name="Zhang Y."/>
            <person name="Obille A."/>
            <person name="Becker A."/>
            <person name="Abrahante J.E."/>
            <person name="Garbe J."/>
            <person name="Badalamenti J.P."/>
            <person name="Herman A."/>
            <person name="Mangelson H."/>
            <person name="Liachko I."/>
            <person name="Sullivan S."/>
            <person name="Sone E.D."/>
            <person name="Koren S."/>
            <person name="Silverstein K.A.T."/>
            <person name="Beckman K.B."/>
            <person name="Gohl D.M."/>
        </authorList>
    </citation>
    <scope>NUCLEOTIDE SEQUENCE</scope>
    <source>
        <strain evidence="1">Duluth1</strain>
        <tissue evidence="1">Whole animal</tissue>
    </source>
</reference>